<dbReference type="Proteomes" id="UP000821845">
    <property type="component" value="Chromosome 5"/>
</dbReference>
<sequence length="601" mass="65730">MKSKKSASPKDDQAAATKATHNSGHRDLATLLHSTPSRRTRALRKAQKPSSTGANGSSPPPAELHGLARPPLQLQVYSAPFFGRLPVHLMPPQRLPAAYATVGDVRSEGSEASASTTADAEAALMLPRKQTAEAALPCTYPALVALSQPRAALRYSEPSYEATATTTATTTSEWSAQHGVIPEAHNVRPDYGIAAVGPEPMVCMYQCTENMANEIVPMPDDFCDLVYYQLDERYTFLEWANSTCIRQLVLTASASKKQKYGITVYNTQGDESSEQLKTPAGVTQFIKLWKNNVKHHGLTFVSGTYGTLNTIARFNLKILGRFKSLQVAANSMTGQRGQRRYVLLGIQAWFANFSTERVALAAVLKKISTSQPVNLLVLYTHIWHWPTTQCIVSGPTILSNNLHVPLPAMDTTVELVNTADTPRYVTVLLSLSAVVSRFIMEPTWDNVAMYGGQCVDREAVPYSNVCSGTNVINPSTVPEANVAIAHVYKEDGTTLATYETADTIKSKVDYAYRYLGRRNFGWAVHYLIGGKLNDSCPQLGSSAQRRPSLCSLPPVQGTCRGFFPSFYFDSSSGTCREFIYGGCKGNANRFESFQQCTRVCG</sequence>
<name>A0ACB7S494_HYAAI</name>
<proteinExistence type="predicted"/>
<evidence type="ECO:0000313" key="1">
    <source>
        <dbReference type="EMBL" id="KAH6929445.1"/>
    </source>
</evidence>
<protein>
    <submittedName>
        <fullName evidence="1">Uncharacterized protein</fullName>
    </submittedName>
</protein>
<reference evidence="1" key="1">
    <citation type="submission" date="2020-05" db="EMBL/GenBank/DDBJ databases">
        <title>Large-scale comparative analyses of tick genomes elucidate their genetic diversity and vector capacities.</title>
        <authorList>
            <person name="Jia N."/>
            <person name="Wang J."/>
            <person name="Shi W."/>
            <person name="Du L."/>
            <person name="Sun Y."/>
            <person name="Zhan W."/>
            <person name="Jiang J."/>
            <person name="Wang Q."/>
            <person name="Zhang B."/>
            <person name="Ji P."/>
            <person name="Sakyi L.B."/>
            <person name="Cui X."/>
            <person name="Yuan T."/>
            <person name="Jiang B."/>
            <person name="Yang W."/>
            <person name="Lam T.T.-Y."/>
            <person name="Chang Q."/>
            <person name="Ding S."/>
            <person name="Wang X."/>
            <person name="Zhu J."/>
            <person name="Ruan X."/>
            <person name="Zhao L."/>
            <person name="Wei J."/>
            <person name="Que T."/>
            <person name="Du C."/>
            <person name="Cheng J."/>
            <person name="Dai P."/>
            <person name="Han X."/>
            <person name="Huang E."/>
            <person name="Gao Y."/>
            <person name="Liu J."/>
            <person name="Shao H."/>
            <person name="Ye R."/>
            <person name="Li L."/>
            <person name="Wei W."/>
            <person name="Wang X."/>
            <person name="Wang C."/>
            <person name="Yang T."/>
            <person name="Huo Q."/>
            <person name="Li W."/>
            <person name="Guo W."/>
            <person name="Chen H."/>
            <person name="Zhou L."/>
            <person name="Ni X."/>
            <person name="Tian J."/>
            <person name="Zhou Y."/>
            <person name="Sheng Y."/>
            <person name="Liu T."/>
            <person name="Pan Y."/>
            <person name="Xia L."/>
            <person name="Li J."/>
            <person name="Zhao F."/>
            <person name="Cao W."/>
        </authorList>
    </citation>
    <scope>NUCLEOTIDE SEQUENCE</scope>
    <source>
        <strain evidence="1">Hyas-2018</strain>
    </source>
</reference>
<gene>
    <name evidence="1" type="ORF">HPB50_000262</name>
</gene>
<dbReference type="EMBL" id="CM023485">
    <property type="protein sequence ID" value="KAH6929445.1"/>
    <property type="molecule type" value="Genomic_DNA"/>
</dbReference>
<comment type="caution">
    <text evidence="1">The sequence shown here is derived from an EMBL/GenBank/DDBJ whole genome shotgun (WGS) entry which is preliminary data.</text>
</comment>
<organism evidence="1 2">
    <name type="scientific">Hyalomma asiaticum</name>
    <name type="common">Tick</name>
    <dbReference type="NCBI Taxonomy" id="266040"/>
    <lineage>
        <taxon>Eukaryota</taxon>
        <taxon>Metazoa</taxon>
        <taxon>Ecdysozoa</taxon>
        <taxon>Arthropoda</taxon>
        <taxon>Chelicerata</taxon>
        <taxon>Arachnida</taxon>
        <taxon>Acari</taxon>
        <taxon>Parasitiformes</taxon>
        <taxon>Ixodida</taxon>
        <taxon>Ixodoidea</taxon>
        <taxon>Ixodidae</taxon>
        <taxon>Hyalomminae</taxon>
        <taxon>Hyalomma</taxon>
    </lineage>
</organism>
<evidence type="ECO:0000313" key="2">
    <source>
        <dbReference type="Proteomes" id="UP000821845"/>
    </source>
</evidence>
<keyword evidence="2" id="KW-1185">Reference proteome</keyword>
<accession>A0ACB7S494</accession>